<dbReference type="OrthoDB" id="2663223at2759"/>
<organism evidence="1 2">
    <name type="scientific">Aspergillus sclerotialis</name>
    <dbReference type="NCBI Taxonomy" id="2070753"/>
    <lineage>
        <taxon>Eukaryota</taxon>
        <taxon>Fungi</taxon>
        <taxon>Dikarya</taxon>
        <taxon>Ascomycota</taxon>
        <taxon>Pezizomycotina</taxon>
        <taxon>Eurotiomycetes</taxon>
        <taxon>Eurotiomycetidae</taxon>
        <taxon>Eurotiales</taxon>
        <taxon>Aspergillaceae</taxon>
        <taxon>Aspergillus</taxon>
        <taxon>Aspergillus subgen. Polypaecilum</taxon>
    </lineage>
</organism>
<dbReference type="Proteomes" id="UP000266188">
    <property type="component" value="Unassembled WGS sequence"/>
</dbReference>
<keyword evidence="2" id="KW-1185">Reference proteome</keyword>
<accession>A0A3A2ZBL3</accession>
<protein>
    <submittedName>
        <fullName evidence="1">Uncharacterized protein</fullName>
    </submittedName>
</protein>
<name>A0A3A2ZBL3_9EURO</name>
<evidence type="ECO:0000313" key="2">
    <source>
        <dbReference type="Proteomes" id="UP000266188"/>
    </source>
</evidence>
<dbReference type="STRING" id="2070753.A0A3A2ZBL3"/>
<gene>
    <name evidence="1" type="ORF">PHISCL_08018</name>
</gene>
<comment type="caution">
    <text evidence="1">The sequence shown here is derived from an EMBL/GenBank/DDBJ whole genome shotgun (WGS) entry which is preliminary data.</text>
</comment>
<dbReference type="EMBL" id="MVGC01000384">
    <property type="protein sequence ID" value="RJE19643.1"/>
    <property type="molecule type" value="Genomic_DNA"/>
</dbReference>
<evidence type="ECO:0000313" key="1">
    <source>
        <dbReference type="EMBL" id="RJE19643.1"/>
    </source>
</evidence>
<sequence>MVTLEEQKVVLRTSKDWEKWILMVEMFANTHGLWKYIDPDSDESLQKPQVEDLANVPKGVEYELALVRFKADLEEYKWKLDGTREINYKVRSTVDVRNLYIIRGISDAREVIRALAKHFRPKEFDLRDEICSRWETLCSGPPKGIPVDEWIPQWIELYTRAKHMEIGDFLNEDLRIRDFLFAIKPLNESFAQYRLLQLVKEQQLNFYEIVRDFICDMHYAR</sequence>
<proteinExistence type="predicted"/>
<reference evidence="2" key="1">
    <citation type="submission" date="2017-02" db="EMBL/GenBank/DDBJ databases">
        <authorList>
            <person name="Tafer H."/>
            <person name="Lopandic K."/>
        </authorList>
    </citation>
    <scope>NUCLEOTIDE SEQUENCE [LARGE SCALE GENOMIC DNA]</scope>
    <source>
        <strain evidence="2">CBS 366.77</strain>
    </source>
</reference>
<dbReference type="AlphaFoldDB" id="A0A3A2ZBL3"/>